<protein>
    <submittedName>
        <fullName evidence="1">Uncharacterized protein</fullName>
    </submittedName>
</protein>
<evidence type="ECO:0000313" key="2">
    <source>
        <dbReference type="Proteomes" id="UP000324222"/>
    </source>
</evidence>
<reference evidence="1 2" key="1">
    <citation type="submission" date="2019-05" db="EMBL/GenBank/DDBJ databases">
        <title>Another draft genome of Portunus trituberculatus and its Hox gene families provides insights of decapod evolution.</title>
        <authorList>
            <person name="Jeong J.-H."/>
            <person name="Song I."/>
            <person name="Kim S."/>
            <person name="Choi T."/>
            <person name="Kim D."/>
            <person name="Ryu S."/>
            <person name="Kim W."/>
        </authorList>
    </citation>
    <scope>NUCLEOTIDE SEQUENCE [LARGE SCALE GENOMIC DNA]</scope>
    <source>
        <tissue evidence="1">Muscle</tissue>
    </source>
</reference>
<organism evidence="1 2">
    <name type="scientific">Portunus trituberculatus</name>
    <name type="common">Swimming crab</name>
    <name type="synonym">Neptunus trituberculatus</name>
    <dbReference type="NCBI Taxonomy" id="210409"/>
    <lineage>
        <taxon>Eukaryota</taxon>
        <taxon>Metazoa</taxon>
        <taxon>Ecdysozoa</taxon>
        <taxon>Arthropoda</taxon>
        <taxon>Crustacea</taxon>
        <taxon>Multicrustacea</taxon>
        <taxon>Malacostraca</taxon>
        <taxon>Eumalacostraca</taxon>
        <taxon>Eucarida</taxon>
        <taxon>Decapoda</taxon>
        <taxon>Pleocyemata</taxon>
        <taxon>Brachyura</taxon>
        <taxon>Eubrachyura</taxon>
        <taxon>Portunoidea</taxon>
        <taxon>Portunidae</taxon>
        <taxon>Portuninae</taxon>
        <taxon>Portunus</taxon>
    </lineage>
</organism>
<dbReference type="EMBL" id="VSRR010081676">
    <property type="protein sequence ID" value="MPC89634.1"/>
    <property type="molecule type" value="Genomic_DNA"/>
</dbReference>
<keyword evidence="2" id="KW-1185">Reference proteome</keyword>
<proteinExistence type="predicted"/>
<comment type="caution">
    <text evidence="1">The sequence shown here is derived from an EMBL/GenBank/DDBJ whole genome shotgun (WGS) entry which is preliminary data.</text>
</comment>
<gene>
    <name evidence="1" type="ORF">E2C01_084588</name>
</gene>
<name>A0A5B7JB53_PORTR</name>
<dbReference type="AlphaFoldDB" id="A0A5B7JB53"/>
<sequence>MLISIRVAFQYMHKDMMKKIIISMIHPRLECTAVV</sequence>
<dbReference type="Proteomes" id="UP000324222">
    <property type="component" value="Unassembled WGS sequence"/>
</dbReference>
<evidence type="ECO:0000313" key="1">
    <source>
        <dbReference type="EMBL" id="MPC89634.1"/>
    </source>
</evidence>
<accession>A0A5B7JB53</accession>